<dbReference type="InterPro" id="IPR032808">
    <property type="entry name" value="DoxX"/>
</dbReference>
<dbReference type="RefSeq" id="WP_344104865.1">
    <property type="nucleotide sequence ID" value="NZ_BAAANL010000007.1"/>
</dbReference>
<evidence type="ECO:0000313" key="7">
    <source>
        <dbReference type="Proteomes" id="UP001501094"/>
    </source>
</evidence>
<keyword evidence="2 5" id="KW-0812">Transmembrane</keyword>
<evidence type="ECO:0000256" key="1">
    <source>
        <dbReference type="ARBA" id="ARBA00004141"/>
    </source>
</evidence>
<evidence type="ECO:0000256" key="3">
    <source>
        <dbReference type="ARBA" id="ARBA00022989"/>
    </source>
</evidence>
<dbReference type="EMBL" id="BAAANL010000007">
    <property type="protein sequence ID" value="GAA1870700.1"/>
    <property type="molecule type" value="Genomic_DNA"/>
</dbReference>
<proteinExistence type="predicted"/>
<feature type="transmembrane region" description="Helical" evidence="5">
    <location>
        <begin position="42"/>
        <end position="60"/>
    </location>
</feature>
<accession>A0ABP4ZSY4</accession>
<organism evidence="6 7">
    <name type="scientific">Myceligenerans crystallogenes</name>
    <dbReference type="NCBI Taxonomy" id="316335"/>
    <lineage>
        <taxon>Bacteria</taxon>
        <taxon>Bacillati</taxon>
        <taxon>Actinomycetota</taxon>
        <taxon>Actinomycetes</taxon>
        <taxon>Micrococcales</taxon>
        <taxon>Promicromonosporaceae</taxon>
        <taxon>Myceligenerans</taxon>
    </lineage>
</organism>
<dbReference type="Pfam" id="PF13564">
    <property type="entry name" value="DoxX_2"/>
    <property type="match status" value="1"/>
</dbReference>
<feature type="transmembrane region" description="Helical" evidence="5">
    <location>
        <begin position="93"/>
        <end position="114"/>
    </location>
</feature>
<evidence type="ECO:0000313" key="6">
    <source>
        <dbReference type="EMBL" id="GAA1870700.1"/>
    </source>
</evidence>
<feature type="transmembrane region" description="Helical" evidence="5">
    <location>
        <begin position="67"/>
        <end position="87"/>
    </location>
</feature>
<keyword evidence="7" id="KW-1185">Reference proteome</keyword>
<protein>
    <submittedName>
        <fullName evidence="6">DoxX family protein</fullName>
    </submittedName>
</protein>
<gene>
    <name evidence="6" type="ORF">GCM10009751_32240</name>
</gene>
<evidence type="ECO:0000256" key="5">
    <source>
        <dbReference type="SAM" id="Phobius"/>
    </source>
</evidence>
<dbReference type="Proteomes" id="UP001501094">
    <property type="component" value="Unassembled WGS sequence"/>
</dbReference>
<reference evidence="7" key="1">
    <citation type="journal article" date="2019" name="Int. J. Syst. Evol. Microbiol.">
        <title>The Global Catalogue of Microorganisms (GCM) 10K type strain sequencing project: providing services to taxonomists for standard genome sequencing and annotation.</title>
        <authorList>
            <consortium name="The Broad Institute Genomics Platform"/>
            <consortium name="The Broad Institute Genome Sequencing Center for Infectious Disease"/>
            <person name="Wu L."/>
            <person name="Ma J."/>
        </authorList>
    </citation>
    <scope>NUCLEOTIDE SEQUENCE [LARGE SCALE GENOMIC DNA]</scope>
    <source>
        <strain evidence="7">JCM 14326</strain>
    </source>
</reference>
<keyword evidence="4 5" id="KW-0472">Membrane</keyword>
<name>A0ABP4ZSY4_9MICO</name>
<evidence type="ECO:0000256" key="4">
    <source>
        <dbReference type="ARBA" id="ARBA00023136"/>
    </source>
</evidence>
<evidence type="ECO:0000256" key="2">
    <source>
        <dbReference type="ARBA" id="ARBA00022692"/>
    </source>
</evidence>
<sequence>MKIAVWIVSGLLALAFLGAGGMKAFASPDALAAAAPEGYPVALMIVAGWAEVLGALGLILPAATRILPVLTPIAATGLVVTMIGAAISDILTLGGAGLPVIAVLAVLSAFVAWGRFGPAKVLPRDAAAPAPATSGA</sequence>
<comment type="caution">
    <text evidence="6">The sequence shown here is derived from an EMBL/GenBank/DDBJ whole genome shotgun (WGS) entry which is preliminary data.</text>
</comment>
<comment type="subcellular location">
    <subcellularLocation>
        <location evidence="1">Membrane</location>
        <topology evidence="1">Multi-pass membrane protein</topology>
    </subcellularLocation>
</comment>
<keyword evidence="3 5" id="KW-1133">Transmembrane helix</keyword>